<accession>A0ABQ7ZVR1</accession>
<name>A0ABQ7ZVR1_BRANA</name>
<dbReference type="EMBL" id="JAGKQM010000014">
    <property type="protein sequence ID" value="KAH0884046.1"/>
    <property type="molecule type" value="Genomic_DNA"/>
</dbReference>
<sequence length="72" mass="8516">MYQVRWYDRNNSHIVSLHKVDKLNLRKLERLSYTDFLTENNVSISPWNRSHHPMNYHGAGSSAVAYRRSIPS</sequence>
<gene>
    <name evidence="1" type="ORF">HID58_060142</name>
</gene>
<proteinExistence type="predicted"/>
<evidence type="ECO:0000313" key="1">
    <source>
        <dbReference type="EMBL" id="KAH0884046.1"/>
    </source>
</evidence>
<reference evidence="1 2" key="1">
    <citation type="submission" date="2021-05" db="EMBL/GenBank/DDBJ databases">
        <title>Genome Assembly of Synthetic Allotetraploid Brassica napus Reveals Homoeologous Exchanges between Subgenomes.</title>
        <authorList>
            <person name="Davis J.T."/>
        </authorList>
    </citation>
    <scope>NUCLEOTIDE SEQUENCE [LARGE SCALE GENOMIC DNA]</scope>
    <source>
        <strain evidence="2">cv. Da-Ae</strain>
        <tissue evidence="1">Seedling</tissue>
    </source>
</reference>
<evidence type="ECO:0000313" key="2">
    <source>
        <dbReference type="Proteomes" id="UP000824890"/>
    </source>
</evidence>
<comment type="caution">
    <text evidence="1">The sequence shown here is derived from an EMBL/GenBank/DDBJ whole genome shotgun (WGS) entry which is preliminary data.</text>
</comment>
<keyword evidence="2" id="KW-1185">Reference proteome</keyword>
<organism evidence="1 2">
    <name type="scientific">Brassica napus</name>
    <name type="common">Rape</name>
    <dbReference type="NCBI Taxonomy" id="3708"/>
    <lineage>
        <taxon>Eukaryota</taxon>
        <taxon>Viridiplantae</taxon>
        <taxon>Streptophyta</taxon>
        <taxon>Embryophyta</taxon>
        <taxon>Tracheophyta</taxon>
        <taxon>Spermatophyta</taxon>
        <taxon>Magnoliopsida</taxon>
        <taxon>eudicotyledons</taxon>
        <taxon>Gunneridae</taxon>
        <taxon>Pentapetalae</taxon>
        <taxon>rosids</taxon>
        <taxon>malvids</taxon>
        <taxon>Brassicales</taxon>
        <taxon>Brassicaceae</taxon>
        <taxon>Brassiceae</taxon>
        <taxon>Brassica</taxon>
    </lineage>
</organism>
<protein>
    <submittedName>
        <fullName evidence="1">Uncharacterized protein</fullName>
    </submittedName>
</protein>
<dbReference type="Proteomes" id="UP000824890">
    <property type="component" value="Unassembled WGS sequence"/>
</dbReference>
<feature type="non-terminal residue" evidence="1">
    <location>
        <position position="72"/>
    </location>
</feature>